<dbReference type="Gene3D" id="3.20.70.20">
    <property type="match status" value="2"/>
</dbReference>
<dbReference type="NCBIfam" id="TIGR01443">
    <property type="entry name" value="intein_Cterm"/>
    <property type="match status" value="1"/>
</dbReference>
<feature type="domain" description="DOD-type homing endonuclease" evidence="15">
    <location>
        <begin position="466"/>
        <end position="618"/>
    </location>
</feature>
<evidence type="ECO:0000259" key="15">
    <source>
        <dbReference type="PROSITE" id="PS50819"/>
    </source>
</evidence>
<evidence type="ECO:0000256" key="3">
    <source>
        <dbReference type="ARBA" id="ARBA00012274"/>
    </source>
</evidence>
<dbReference type="Proteomes" id="UP000704960">
    <property type="component" value="Unassembled WGS sequence"/>
</dbReference>
<keyword evidence="5" id="KW-0846">Cobalamin</keyword>
<evidence type="ECO:0000256" key="4">
    <source>
        <dbReference type="ARBA" id="ARBA00014409"/>
    </source>
</evidence>
<dbReference type="GO" id="GO:0000166">
    <property type="term" value="F:nucleotide binding"/>
    <property type="evidence" value="ECO:0007669"/>
    <property type="project" value="UniProtKB-KW"/>
</dbReference>
<evidence type="ECO:0000256" key="11">
    <source>
        <dbReference type="ARBA" id="ARBA00023285"/>
    </source>
</evidence>
<evidence type="ECO:0000256" key="12">
    <source>
        <dbReference type="ARBA" id="ARBA00025437"/>
    </source>
</evidence>
<dbReference type="Gene3D" id="2.170.16.10">
    <property type="entry name" value="Hedgehog/Intein (Hint) domain"/>
    <property type="match status" value="2"/>
</dbReference>
<keyword evidence="9" id="KW-0651">Protein splicing</keyword>
<dbReference type="SUPFAM" id="SSF55608">
    <property type="entry name" value="Homing endonucleases"/>
    <property type="match status" value="1"/>
</dbReference>
<comment type="caution">
    <text evidence="16">The sequence shown here is derived from an EMBL/GenBank/DDBJ whole genome shotgun (WGS) entry which is preliminary data.</text>
</comment>
<dbReference type="Pfam" id="PF08471">
    <property type="entry name" value="Ribonuc_red_2_N"/>
    <property type="match status" value="1"/>
</dbReference>
<evidence type="ECO:0000313" key="17">
    <source>
        <dbReference type="Proteomes" id="UP000704960"/>
    </source>
</evidence>
<dbReference type="PROSITE" id="PS50817">
    <property type="entry name" value="INTEIN_N_TER"/>
    <property type="match status" value="1"/>
</dbReference>
<evidence type="ECO:0000256" key="5">
    <source>
        <dbReference type="ARBA" id="ARBA00022628"/>
    </source>
</evidence>
<dbReference type="InterPro" id="IPR003586">
    <property type="entry name" value="Hint_dom_C"/>
</dbReference>
<dbReference type="PROSITE" id="PS50818">
    <property type="entry name" value="INTEIN_C_TER"/>
    <property type="match status" value="1"/>
</dbReference>
<comment type="similarity">
    <text evidence="2">Belongs to the ribonucleoside diphosphate reductase class-2 family.</text>
</comment>
<dbReference type="GO" id="GO:0071897">
    <property type="term" value="P:DNA biosynthetic process"/>
    <property type="evidence" value="ECO:0007669"/>
    <property type="project" value="UniProtKB-KW"/>
</dbReference>
<dbReference type="InterPro" id="IPR030934">
    <property type="entry name" value="Intein_C"/>
</dbReference>
<organism evidence="16 17">
    <name type="scientific">Candidatus Sungiibacteriota bacterium</name>
    <dbReference type="NCBI Taxonomy" id="2750080"/>
    <lineage>
        <taxon>Bacteria</taxon>
        <taxon>Candidatus Sungiibacteriota</taxon>
    </lineage>
</organism>
<dbReference type="GO" id="GO:0004519">
    <property type="term" value="F:endonuclease activity"/>
    <property type="evidence" value="ECO:0007669"/>
    <property type="project" value="InterPro"/>
</dbReference>
<evidence type="ECO:0000256" key="9">
    <source>
        <dbReference type="ARBA" id="ARBA00023000"/>
    </source>
</evidence>
<dbReference type="InterPro" id="IPR000788">
    <property type="entry name" value="RNR_lg_C"/>
</dbReference>
<dbReference type="Pfam" id="PF14528">
    <property type="entry name" value="LAGLIDADG_3"/>
    <property type="match status" value="1"/>
</dbReference>
<dbReference type="InterPro" id="IPR004042">
    <property type="entry name" value="Intein_endonuc_central"/>
</dbReference>
<keyword evidence="10" id="KW-0560">Oxidoreductase</keyword>
<keyword evidence="7" id="KW-0547">Nucleotide-binding</keyword>
<dbReference type="InterPro" id="IPR036844">
    <property type="entry name" value="Hint_dom_sf"/>
</dbReference>
<dbReference type="Pfam" id="PF02867">
    <property type="entry name" value="Ribonuc_red_lgC"/>
    <property type="match status" value="1"/>
</dbReference>
<dbReference type="SUPFAM" id="SSF51998">
    <property type="entry name" value="PFL-like glycyl radical enzymes"/>
    <property type="match status" value="1"/>
</dbReference>
<gene>
    <name evidence="16" type="ORF">HY474_00345</name>
</gene>
<dbReference type="InterPro" id="IPR006142">
    <property type="entry name" value="INTEIN"/>
</dbReference>
<dbReference type="GO" id="GO:0050897">
    <property type="term" value="F:cobalt ion binding"/>
    <property type="evidence" value="ECO:0007669"/>
    <property type="project" value="InterPro"/>
</dbReference>
<dbReference type="InterPro" id="IPR004860">
    <property type="entry name" value="LAGLIDADG_dom"/>
</dbReference>
<dbReference type="SUPFAM" id="SSF51294">
    <property type="entry name" value="Hedgehog/intein (Hint) domain"/>
    <property type="match status" value="1"/>
</dbReference>
<dbReference type="InterPro" id="IPR003587">
    <property type="entry name" value="Hint_dom_N"/>
</dbReference>
<dbReference type="EMBL" id="JACQMJ010000004">
    <property type="protein sequence ID" value="MBI4132064.1"/>
    <property type="molecule type" value="Genomic_DNA"/>
</dbReference>
<proteinExistence type="inferred from homology"/>
<keyword evidence="8" id="KW-0068">Autocatalytic cleavage</keyword>
<protein>
    <recommendedName>
        <fullName evidence="4">Vitamin B12-dependent ribonucleotide reductase</fullName>
        <ecNumber evidence="3">1.17.4.1</ecNumber>
    </recommendedName>
    <alternativeName>
        <fullName evidence="13">Ribonucleoside-diphosphate reductase NrdJ</fullName>
    </alternativeName>
</protein>
<evidence type="ECO:0000256" key="13">
    <source>
        <dbReference type="ARBA" id="ARBA00033050"/>
    </source>
</evidence>
<dbReference type="GO" id="GO:0016539">
    <property type="term" value="P:intein-mediated protein splicing"/>
    <property type="evidence" value="ECO:0007669"/>
    <property type="project" value="InterPro"/>
</dbReference>
<dbReference type="InterPro" id="IPR013678">
    <property type="entry name" value="RNR_2_N"/>
</dbReference>
<name>A0A932YW84_9BACT</name>
<keyword evidence="6" id="KW-0237">DNA synthesis</keyword>
<evidence type="ECO:0000256" key="8">
    <source>
        <dbReference type="ARBA" id="ARBA00022813"/>
    </source>
</evidence>
<dbReference type="SMART" id="SM00306">
    <property type="entry name" value="HintN"/>
    <property type="match status" value="1"/>
</dbReference>
<evidence type="ECO:0000256" key="10">
    <source>
        <dbReference type="ARBA" id="ARBA00023002"/>
    </source>
</evidence>
<accession>A0A932YW84</accession>
<evidence type="ECO:0000256" key="2">
    <source>
        <dbReference type="ARBA" id="ARBA00007405"/>
    </source>
</evidence>
<dbReference type="InterPro" id="IPR024434">
    <property type="entry name" value="TSCPD_dom"/>
</dbReference>
<dbReference type="Pfam" id="PF12637">
    <property type="entry name" value="TSCPD"/>
    <property type="match status" value="1"/>
</dbReference>
<dbReference type="PANTHER" id="PTHR43371:SF1">
    <property type="entry name" value="RIBONUCLEOSIDE-DIPHOSPHATE REDUCTASE"/>
    <property type="match status" value="1"/>
</dbReference>
<dbReference type="CDD" id="cd00081">
    <property type="entry name" value="Hint"/>
    <property type="match status" value="1"/>
</dbReference>
<dbReference type="InterPro" id="IPR050862">
    <property type="entry name" value="RdRp_reductase_class-2"/>
</dbReference>
<evidence type="ECO:0000256" key="1">
    <source>
        <dbReference type="ARBA" id="ARBA00001922"/>
    </source>
</evidence>
<dbReference type="SMART" id="SM00305">
    <property type="entry name" value="HintC"/>
    <property type="match status" value="1"/>
</dbReference>
<evidence type="ECO:0000313" key="16">
    <source>
        <dbReference type="EMBL" id="MBI4132064.1"/>
    </source>
</evidence>
<dbReference type="PROSITE" id="PS50819">
    <property type="entry name" value="INTEIN_ENDONUCLEASE"/>
    <property type="match status" value="1"/>
</dbReference>
<dbReference type="Pfam" id="PF14890">
    <property type="entry name" value="Intein_splicing"/>
    <property type="match status" value="1"/>
</dbReference>
<comment type="catalytic activity">
    <reaction evidence="14">
        <text>a 2'-deoxyribonucleoside 5'-diphosphate + [thioredoxin]-disulfide + H2O = a ribonucleoside 5'-diphosphate + [thioredoxin]-dithiol</text>
        <dbReference type="Rhea" id="RHEA:23252"/>
        <dbReference type="Rhea" id="RHEA-COMP:10698"/>
        <dbReference type="Rhea" id="RHEA-COMP:10700"/>
        <dbReference type="ChEBI" id="CHEBI:15377"/>
        <dbReference type="ChEBI" id="CHEBI:29950"/>
        <dbReference type="ChEBI" id="CHEBI:50058"/>
        <dbReference type="ChEBI" id="CHEBI:57930"/>
        <dbReference type="ChEBI" id="CHEBI:73316"/>
        <dbReference type="EC" id="1.17.4.1"/>
    </reaction>
</comment>
<dbReference type="AlphaFoldDB" id="A0A932YW84"/>
<evidence type="ECO:0000256" key="7">
    <source>
        <dbReference type="ARBA" id="ARBA00022741"/>
    </source>
</evidence>
<dbReference type="EC" id="1.17.4.1" evidence="3"/>
<dbReference type="Gene3D" id="3.10.28.10">
    <property type="entry name" value="Homing endonucleases"/>
    <property type="match status" value="1"/>
</dbReference>
<dbReference type="InterPro" id="IPR006141">
    <property type="entry name" value="Intein_N"/>
</dbReference>
<dbReference type="GO" id="GO:0004748">
    <property type="term" value="F:ribonucleoside-diphosphate reductase activity, thioredoxin disulfide as acceptor"/>
    <property type="evidence" value="ECO:0007669"/>
    <property type="project" value="UniProtKB-EC"/>
</dbReference>
<keyword evidence="11" id="KW-0170">Cobalt</keyword>
<evidence type="ECO:0000256" key="14">
    <source>
        <dbReference type="ARBA" id="ARBA00047754"/>
    </source>
</evidence>
<dbReference type="PRINTS" id="PR00379">
    <property type="entry name" value="INTEIN"/>
</dbReference>
<sequence>MPDTAITLRRGDGAAAPASALATARLFSVAGRNPFDEIEWEQRTIIIKAMDGTKHEEKDCEFPVFWSVNASNIAGSKYFRGRLGSDTRERSVRQMIGRVVRTIRGWGLEFGYFSNAEVADIFADELAHILLYQKAAFNSPVWFNVGIDPKPQCSACFILEVEDTMHSILDWYYTEGLIFKGGSGAGIDLSPLRSSKEKLSAGGYASGPVSFMRGADSVAGAVASGGSTRRAAKMVVLGVHHPDIMAFIRCKADEEKKVRALMAAGFNMADLNDEGWKSIQYQNANNSVSVPDEFMRAVEEDGMWATRLVKTQEVAEEYRARELLREIAQAAWGCGDPGMQFSTTINDWNTAANTGRITATNPCVTGETLVATREGWREIRNLVGTAPILATPQGWQRAVRVWRTGIKPIYTLTTRAGYHLRLTADHPVFVPGRGDVPAHALQAGDAVALQGAGFGGERLPEAEAFAIGYGVGDGCIFTAARTGNPVFAATGGFDDRDSLEAVAGYINTTYRDLDRMGRTIPPVHVTQATTGLKVASSRPRLAERLTEFAVLDAGSEGKRFTPRAFALDRASQAAFLRGLFTADGTVSGNAEKGYYVGLDSTSLVLLEQVQLLLLNFGIKAKLYRDRRRSSSSMILDSDRNPKEYPTQPLHSLRVTRQGRSRFERAVGFAPGSAKTEKLREINRRTACYHEDLTDTIVGIRPDGIEPVYDLTEPVSSHFVAGGIVVHNCAEYIHLNNSACNLSSINLLKFLTAGGTFAVEEFRHTVRTMAMAQEIIVSGSSYPTEKIARNAHDFRELGLGYANLGALLMALGIPYDSEPARATAAAVTALMTGEAYRCSGVIAGAMGPFNGFAINREPMVRVLSKHRRALGGINRDAVFDGRIYAAAVEAWDEAVRFGETVGVRNSQATVIAPTGTISFMMDCDTTGIEPDFALAKTKNLVGGGIMKIVNRTVPRALARLGYLEPEINDILGYIEEQGTIEGAPHLKDEHLAVFDCAVKPASGSRAISWQGHVRMVAAVQPFISGGISKTFNMPAETTVEEIMEAYLMAWKLGIKAFAVYRDGSKSAQVLFTASDKKKEPRQLTLGVGPARRRLPPTRGSETHKFSVAGHEGYFTYGMYEDGLLAEIFISMAKSGSTLAGLLDAFAITVSMAIQYGVPLKELARKFIYGRYEPAGFTTNPDIQIATSITDYVFRYLALRFLTPEEQAELGVNGHAPSPAGMPVPREVPKLEPTQAATFADSVCRLCGGMMIQTGSCKTCLQCGASSGGC</sequence>
<dbReference type="NCBIfam" id="TIGR01445">
    <property type="entry name" value="intein_Nterm"/>
    <property type="match status" value="1"/>
</dbReference>
<dbReference type="InterPro" id="IPR027434">
    <property type="entry name" value="Homing_endonucl"/>
</dbReference>
<dbReference type="PANTHER" id="PTHR43371">
    <property type="entry name" value="VITAMIN B12-DEPENDENT RIBONUCLEOTIDE REDUCTASE"/>
    <property type="match status" value="1"/>
</dbReference>
<reference evidence="16" key="1">
    <citation type="submission" date="2020-07" db="EMBL/GenBank/DDBJ databases">
        <title>Huge and variable diversity of episymbiotic CPR bacteria and DPANN archaea in groundwater ecosystems.</title>
        <authorList>
            <person name="He C.Y."/>
            <person name="Keren R."/>
            <person name="Whittaker M."/>
            <person name="Farag I.F."/>
            <person name="Doudna J."/>
            <person name="Cate J.H.D."/>
            <person name="Banfield J.F."/>
        </authorList>
    </citation>
    <scope>NUCLEOTIDE SEQUENCE</scope>
    <source>
        <strain evidence="16">NC_groundwater_1226_Ag_S-0.1um_59_124</strain>
    </source>
</reference>
<comment type="function">
    <text evidence="12">Catalyzes the reduction of ribonucleotides to deoxyribonucleotides. May function to provide a pool of deoxyribonucleotide precursors for DNA repair during oxygen limitation and/or for immediate growth after restoration of oxygen.</text>
</comment>
<comment type="cofactor">
    <cofactor evidence="1">
        <name>adenosylcob(III)alamin</name>
        <dbReference type="ChEBI" id="CHEBI:18408"/>
    </cofactor>
</comment>
<dbReference type="GO" id="GO:0031419">
    <property type="term" value="F:cobalamin binding"/>
    <property type="evidence" value="ECO:0007669"/>
    <property type="project" value="UniProtKB-KW"/>
</dbReference>
<evidence type="ECO:0000256" key="6">
    <source>
        <dbReference type="ARBA" id="ARBA00022634"/>
    </source>
</evidence>